<organism evidence="4 5">
    <name type="scientific">Candidatus Azambacteria bacterium RIFCSPLOWO2_01_FULL_46_25</name>
    <dbReference type="NCBI Taxonomy" id="1797298"/>
    <lineage>
        <taxon>Bacteria</taxon>
        <taxon>Candidatus Azamiibacteriota</taxon>
    </lineage>
</organism>
<dbReference type="GO" id="GO:1901135">
    <property type="term" value="P:carbohydrate derivative metabolic process"/>
    <property type="evidence" value="ECO:0007669"/>
    <property type="project" value="InterPro"/>
</dbReference>
<dbReference type="STRING" id="1797298.A2988_01010"/>
<feature type="domain" description="SIS" evidence="3">
    <location>
        <begin position="15"/>
        <end position="152"/>
    </location>
</feature>
<evidence type="ECO:0000256" key="2">
    <source>
        <dbReference type="ARBA" id="ARBA00023235"/>
    </source>
</evidence>
<evidence type="ECO:0000256" key="1">
    <source>
        <dbReference type="ARBA" id="ARBA00010523"/>
    </source>
</evidence>
<dbReference type="CDD" id="cd05637">
    <property type="entry name" value="SIS_PGI_PMI_2"/>
    <property type="match status" value="1"/>
</dbReference>
<dbReference type="AlphaFoldDB" id="A0A1F5BTU6"/>
<dbReference type="EMBL" id="MEYS01000002">
    <property type="protein sequence ID" value="OGD34049.1"/>
    <property type="molecule type" value="Genomic_DNA"/>
</dbReference>
<gene>
    <name evidence="4" type="ORF">A2988_01010</name>
</gene>
<accession>A0A1F5BTU6</accession>
<comment type="similarity">
    <text evidence="1">Belongs to the PGI/PMI family.</text>
</comment>
<dbReference type="GO" id="GO:0005975">
    <property type="term" value="P:carbohydrate metabolic process"/>
    <property type="evidence" value="ECO:0007669"/>
    <property type="project" value="InterPro"/>
</dbReference>
<protein>
    <recommendedName>
        <fullName evidence="3">SIS domain-containing protein</fullName>
    </recommendedName>
</protein>
<comment type="caution">
    <text evidence="4">The sequence shown here is derived from an EMBL/GenBank/DDBJ whole genome shotgun (WGS) entry which is preliminary data.</text>
</comment>
<evidence type="ECO:0000259" key="3">
    <source>
        <dbReference type="PROSITE" id="PS51464"/>
    </source>
</evidence>
<sequence>MMDKAIRDFPKQFAYEPVVENGEGLGIARRALILGMGGSNLAPELLKQVGSDSTLTMHRDYGLPAIQSSDADETLFIACSYSGNTEETIDGFKEAHERGFRVAAIATGGVLLDLAREYRVPYVRLPDTGIQPRMALGLSLKALLALLGRTKECADLSQLAQTLDVAAAEQEGKVLAEKLRGKIPVVYASAHHSALARIWKIKFNETGKIPAFWNVVPELNHNEMTGFDVVPATRMLSERFHFILLTDGSDHPRVVKRLKRISVLKEVYKKRGLPVEEIMLEGTDPWERIFRVVLIGDWVAYYLALFYGVDPEAVPMVEEFKKMMA</sequence>
<dbReference type="InterPro" id="IPR019490">
    <property type="entry name" value="Glu6P/Mann6P_isomerase_C"/>
</dbReference>
<dbReference type="GO" id="GO:0097367">
    <property type="term" value="F:carbohydrate derivative binding"/>
    <property type="evidence" value="ECO:0007669"/>
    <property type="project" value="InterPro"/>
</dbReference>
<dbReference type="Pfam" id="PF10432">
    <property type="entry name" value="bact-PGI_C"/>
    <property type="match status" value="1"/>
</dbReference>
<dbReference type="Proteomes" id="UP000176650">
    <property type="component" value="Unassembled WGS sequence"/>
</dbReference>
<name>A0A1F5BTU6_9BACT</name>
<dbReference type="PROSITE" id="PS51464">
    <property type="entry name" value="SIS"/>
    <property type="match status" value="1"/>
</dbReference>
<dbReference type="GO" id="GO:0004347">
    <property type="term" value="F:glucose-6-phosphate isomerase activity"/>
    <property type="evidence" value="ECO:0007669"/>
    <property type="project" value="InterPro"/>
</dbReference>
<evidence type="ECO:0000313" key="5">
    <source>
        <dbReference type="Proteomes" id="UP000176650"/>
    </source>
</evidence>
<dbReference type="GO" id="GO:0004476">
    <property type="term" value="F:mannose-6-phosphate isomerase activity"/>
    <property type="evidence" value="ECO:0007669"/>
    <property type="project" value="InterPro"/>
</dbReference>
<proteinExistence type="inferred from homology"/>
<dbReference type="InterPro" id="IPR001347">
    <property type="entry name" value="SIS_dom"/>
</dbReference>
<dbReference type="InterPro" id="IPR046348">
    <property type="entry name" value="SIS_dom_sf"/>
</dbReference>
<keyword evidence="2" id="KW-0413">Isomerase</keyword>
<dbReference type="Gene3D" id="3.40.50.10490">
    <property type="entry name" value="Glucose-6-phosphate isomerase like protein, domain 1"/>
    <property type="match status" value="2"/>
</dbReference>
<reference evidence="4 5" key="1">
    <citation type="journal article" date="2016" name="Nat. Commun.">
        <title>Thousands of microbial genomes shed light on interconnected biogeochemical processes in an aquifer system.</title>
        <authorList>
            <person name="Anantharaman K."/>
            <person name="Brown C.T."/>
            <person name="Hug L.A."/>
            <person name="Sharon I."/>
            <person name="Castelle C.J."/>
            <person name="Probst A.J."/>
            <person name="Thomas B.C."/>
            <person name="Singh A."/>
            <person name="Wilkins M.J."/>
            <person name="Karaoz U."/>
            <person name="Brodie E.L."/>
            <person name="Williams K.H."/>
            <person name="Hubbard S.S."/>
            <person name="Banfield J.F."/>
        </authorList>
    </citation>
    <scope>NUCLEOTIDE SEQUENCE [LARGE SCALE GENOMIC DNA]</scope>
</reference>
<dbReference type="SUPFAM" id="SSF53697">
    <property type="entry name" value="SIS domain"/>
    <property type="match status" value="1"/>
</dbReference>
<evidence type="ECO:0000313" key="4">
    <source>
        <dbReference type="EMBL" id="OGD34049.1"/>
    </source>
</evidence>